<sequence length="76" mass="8752">MVVSVLKLTPFFRIAISITPLLRHPVPQSYYKSKSLELKPSLRIRQWTFGDATHRRRLLLTKVGDDDDDGDVDDNV</sequence>
<accession>A0A4C1XNF0</accession>
<reference evidence="1 2" key="1">
    <citation type="journal article" date="2019" name="Commun. Biol.">
        <title>The bagworm genome reveals a unique fibroin gene that provides high tensile strength.</title>
        <authorList>
            <person name="Kono N."/>
            <person name="Nakamura H."/>
            <person name="Ohtoshi R."/>
            <person name="Tomita M."/>
            <person name="Numata K."/>
            <person name="Arakawa K."/>
        </authorList>
    </citation>
    <scope>NUCLEOTIDE SEQUENCE [LARGE SCALE GENOMIC DNA]</scope>
</reference>
<name>A0A4C1XNF0_EUMVA</name>
<gene>
    <name evidence="1" type="ORF">EVAR_51094_1</name>
</gene>
<protein>
    <submittedName>
        <fullName evidence="1">Uncharacterized protein</fullName>
    </submittedName>
</protein>
<proteinExistence type="predicted"/>
<dbReference type="EMBL" id="BGZK01000887">
    <property type="protein sequence ID" value="GBP64094.1"/>
    <property type="molecule type" value="Genomic_DNA"/>
</dbReference>
<evidence type="ECO:0000313" key="1">
    <source>
        <dbReference type="EMBL" id="GBP64094.1"/>
    </source>
</evidence>
<evidence type="ECO:0000313" key="2">
    <source>
        <dbReference type="Proteomes" id="UP000299102"/>
    </source>
</evidence>
<keyword evidence="2" id="KW-1185">Reference proteome</keyword>
<comment type="caution">
    <text evidence="1">The sequence shown here is derived from an EMBL/GenBank/DDBJ whole genome shotgun (WGS) entry which is preliminary data.</text>
</comment>
<organism evidence="1 2">
    <name type="scientific">Eumeta variegata</name>
    <name type="common">Bagworm moth</name>
    <name type="synonym">Eumeta japonica</name>
    <dbReference type="NCBI Taxonomy" id="151549"/>
    <lineage>
        <taxon>Eukaryota</taxon>
        <taxon>Metazoa</taxon>
        <taxon>Ecdysozoa</taxon>
        <taxon>Arthropoda</taxon>
        <taxon>Hexapoda</taxon>
        <taxon>Insecta</taxon>
        <taxon>Pterygota</taxon>
        <taxon>Neoptera</taxon>
        <taxon>Endopterygota</taxon>
        <taxon>Lepidoptera</taxon>
        <taxon>Glossata</taxon>
        <taxon>Ditrysia</taxon>
        <taxon>Tineoidea</taxon>
        <taxon>Psychidae</taxon>
        <taxon>Oiketicinae</taxon>
        <taxon>Eumeta</taxon>
    </lineage>
</organism>
<dbReference type="AlphaFoldDB" id="A0A4C1XNF0"/>
<dbReference type="Proteomes" id="UP000299102">
    <property type="component" value="Unassembled WGS sequence"/>
</dbReference>